<feature type="transmembrane region" description="Helical" evidence="2">
    <location>
        <begin position="155"/>
        <end position="174"/>
    </location>
</feature>
<dbReference type="InterPro" id="IPR018750">
    <property type="entry name" value="DUF2306_membrane"/>
</dbReference>
<evidence type="ECO:0000313" key="4">
    <source>
        <dbReference type="Proteomes" id="UP001265746"/>
    </source>
</evidence>
<evidence type="ECO:0000313" key="3">
    <source>
        <dbReference type="EMBL" id="KAK2604538.1"/>
    </source>
</evidence>
<sequence>MMRTAAFYNQATKALAASWQRLHRLVGFRNGYDFVLWCIFALGLLGFAISRAPYLDYYGVFCKPNSLTTNLHAAPGECYFFLNGGREQIGMMLHLYGIIPCCILLFFQFVPVIRQKAILFHRINGYVVTILMAVALVGGLMAVNNSFGGDMSFQVANVLLGASIPICLSLAMINIKRLQIDQHRAWMLRTWFLAASIITMRIIQNIASRAISGQGYAAIRPCAQIDSDGVLPKSMIEHSWPQCAAYFTGARPDQQVLVRADYYGLPIEINVAISIVSGASAFTALFLHAIGVELYLNLTPAESERLRQASSRKQSALGLRRPARTESAIDQFEASHKTSSHVDEKEGVGSDVLSETSSEVGAHE</sequence>
<protein>
    <recommendedName>
        <fullName evidence="5">Microtubule associated protein</fullName>
    </recommendedName>
</protein>
<feature type="compositionally biased region" description="Polar residues" evidence="1">
    <location>
        <begin position="353"/>
        <end position="364"/>
    </location>
</feature>
<feature type="transmembrane region" description="Helical" evidence="2">
    <location>
        <begin position="31"/>
        <end position="49"/>
    </location>
</feature>
<dbReference type="Pfam" id="PF10067">
    <property type="entry name" value="DUF2306"/>
    <property type="match status" value="1"/>
</dbReference>
<feature type="transmembrane region" description="Helical" evidence="2">
    <location>
        <begin position="125"/>
        <end position="143"/>
    </location>
</feature>
<gene>
    <name evidence="3" type="ORF">N8I77_007459</name>
</gene>
<keyword evidence="2" id="KW-0812">Transmembrane</keyword>
<name>A0AAD9W1E0_PHOAM</name>
<keyword evidence="2" id="KW-0472">Membrane</keyword>
<proteinExistence type="predicted"/>
<accession>A0AAD9W1E0</accession>
<reference evidence="3" key="1">
    <citation type="submission" date="2023-06" db="EMBL/GenBank/DDBJ databases">
        <authorList>
            <person name="Noh H."/>
        </authorList>
    </citation>
    <scope>NUCLEOTIDE SEQUENCE</scope>
    <source>
        <strain evidence="3">DUCC20226</strain>
    </source>
</reference>
<dbReference type="AlphaFoldDB" id="A0AAD9W1E0"/>
<keyword evidence="2" id="KW-1133">Transmembrane helix</keyword>
<evidence type="ECO:0008006" key="5">
    <source>
        <dbReference type="Google" id="ProtNLM"/>
    </source>
</evidence>
<evidence type="ECO:0000256" key="1">
    <source>
        <dbReference type="SAM" id="MobiDB-lite"/>
    </source>
</evidence>
<comment type="caution">
    <text evidence="3">The sequence shown here is derived from an EMBL/GenBank/DDBJ whole genome shotgun (WGS) entry which is preliminary data.</text>
</comment>
<evidence type="ECO:0000256" key="2">
    <source>
        <dbReference type="SAM" id="Phobius"/>
    </source>
</evidence>
<feature type="transmembrane region" description="Helical" evidence="2">
    <location>
        <begin position="93"/>
        <end position="113"/>
    </location>
</feature>
<feature type="transmembrane region" description="Helical" evidence="2">
    <location>
        <begin position="271"/>
        <end position="296"/>
    </location>
</feature>
<dbReference type="Proteomes" id="UP001265746">
    <property type="component" value="Unassembled WGS sequence"/>
</dbReference>
<feature type="compositionally biased region" description="Basic and acidic residues" evidence="1">
    <location>
        <begin position="333"/>
        <end position="348"/>
    </location>
</feature>
<dbReference type="EMBL" id="JAUJFL010000004">
    <property type="protein sequence ID" value="KAK2604538.1"/>
    <property type="molecule type" value="Genomic_DNA"/>
</dbReference>
<keyword evidence="4" id="KW-1185">Reference proteome</keyword>
<feature type="region of interest" description="Disordered" evidence="1">
    <location>
        <begin position="307"/>
        <end position="364"/>
    </location>
</feature>
<organism evidence="3 4">
    <name type="scientific">Phomopsis amygdali</name>
    <name type="common">Fusicoccum amygdali</name>
    <dbReference type="NCBI Taxonomy" id="1214568"/>
    <lineage>
        <taxon>Eukaryota</taxon>
        <taxon>Fungi</taxon>
        <taxon>Dikarya</taxon>
        <taxon>Ascomycota</taxon>
        <taxon>Pezizomycotina</taxon>
        <taxon>Sordariomycetes</taxon>
        <taxon>Sordariomycetidae</taxon>
        <taxon>Diaporthales</taxon>
        <taxon>Diaporthaceae</taxon>
        <taxon>Diaporthe</taxon>
    </lineage>
</organism>